<comment type="caution">
    <text evidence="9">The sequence shown here is derived from an EMBL/GenBank/DDBJ whole genome shotgun (WGS) entry which is preliminary data.</text>
</comment>
<keyword evidence="6 7" id="KW-0503">Monooxygenase</keyword>
<dbReference type="InterPro" id="IPR002397">
    <property type="entry name" value="Cyt_P450_B"/>
</dbReference>
<dbReference type="PANTHER" id="PTHR46696:SF1">
    <property type="entry name" value="CYTOCHROME P450 YJIB-RELATED"/>
    <property type="match status" value="1"/>
</dbReference>
<reference evidence="9" key="1">
    <citation type="journal article" date="2014" name="Int. J. Syst. Evol. Microbiol.">
        <title>Complete genome sequence of Corynebacterium casei LMG S-19264T (=DSM 44701T), isolated from a smear-ripened cheese.</title>
        <authorList>
            <consortium name="US DOE Joint Genome Institute (JGI-PGF)"/>
            <person name="Walter F."/>
            <person name="Albersmeier A."/>
            <person name="Kalinowski J."/>
            <person name="Ruckert C."/>
        </authorList>
    </citation>
    <scope>NUCLEOTIDE SEQUENCE</scope>
    <source>
        <strain evidence="9">CGMCC 4.7201</strain>
    </source>
</reference>
<sequence length="402" mass="43470">MNDRTATTSDVRKYPFDRASSTEPPAVYEELRAQEPVARVVFPSGDEGYVVSRYEDVRTVLGDARFSRAATVRPDAPRLTTVRFESGGLFTMDPPEHTRLRALVSREFTPRRVEAMLPRIEAVTSELLDAMEARKGPVDLADAFAAPLPIAVICELLGVPPRDRADFGTWSAGILSITAHTQEEVLALRGSLFQYLNGLVAAKRENPGEDLLSALVSAHDEEDRLSGQELLTMLMTLLVAGYETTASVLGNAVFTLLRNPGSLAALADDPARLERAVEELLRVNPIGDGGPLRVTLEDVEVAGTVIPEGSAVIASVCAANQDGLRFPDPEAYCPARADGPHLAFGHGPHFCLGAPLARAELRIALSALARRLPGLRLAVPADQVRMRTGLMLNRLEALPVTW</sequence>
<dbReference type="PANTHER" id="PTHR46696">
    <property type="entry name" value="P450, PUTATIVE (EUROFUNG)-RELATED"/>
    <property type="match status" value="1"/>
</dbReference>
<dbReference type="Gene3D" id="1.10.630.10">
    <property type="entry name" value="Cytochrome P450"/>
    <property type="match status" value="1"/>
</dbReference>
<dbReference type="PROSITE" id="PS00086">
    <property type="entry name" value="CYTOCHROME_P450"/>
    <property type="match status" value="1"/>
</dbReference>
<name>A0A917ZRW8_9ACTN</name>
<comment type="similarity">
    <text evidence="1 7">Belongs to the cytochrome P450 family.</text>
</comment>
<dbReference type="GO" id="GO:0020037">
    <property type="term" value="F:heme binding"/>
    <property type="evidence" value="ECO:0007669"/>
    <property type="project" value="InterPro"/>
</dbReference>
<dbReference type="PRINTS" id="PR00359">
    <property type="entry name" value="BP450"/>
</dbReference>
<dbReference type="GO" id="GO:0004497">
    <property type="term" value="F:monooxygenase activity"/>
    <property type="evidence" value="ECO:0007669"/>
    <property type="project" value="UniProtKB-KW"/>
</dbReference>
<evidence type="ECO:0000256" key="6">
    <source>
        <dbReference type="ARBA" id="ARBA00023033"/>
    </source>
</evidence>
<dbReference type="FunFam" id="1.10.630.10:FF:000018">
    <property type="entry name" value="Cytochrome P450 monooxygenase"/>
    <property type="match status" value="1"/>
</dbReference>
<keyword evidence="3 7" id="KW-0479">Metal-binding</keyword>
<dbReference type="CDD" id="cd11031">
    <property type="entry name" value="Cyp158A-like"/>
    <property type="match status" value="1"/>
</dbReference>
<evidence type="ECO:0000313" key="10">
    <source>
        <dbReference type="Proteomes" id="UP000641932"/>
    </source>
</evidence>
<dbReference type="Pfam" id="PF00067">
    <property type="entry name" value="p450"/>
    <property type="match status" value="3"/>
</dbReference>
<keyword evidence="5 7" id="KW-0408">Iron</keyword>
<evidence type="ECO:0000256" key="5">
    <source>
        <dbReference type="ARBA" id="ARBA00023004"/>
    </source>
</evidence>
<keyword evidence="2 7" id="KW-0349">Heme</keyword>
<dbReference type="PRINTS" id="PR00385">
    <property type="entry name" value="P450"/>
</dbReference>
<evidence type="ECO:0000256" key="4">
    <source>
        <dbReference type="ARBA" id="ARBA00023002"/>
    </source>
</evidence>
<dbReference type="RefSeq" id="WP_189132265.1">
    <property type="nucleotide sequence ID" value="NZ_BMMS01000012.1"/>
</dbReference>
<keyword evidence="10" id="KW-1185">Reference proteome</keyword>
<gene>
    <name evidence="9" type="ORF">GCM10012280_31170</name>
</gene>
<accession>A0A917ZRW8</accession>
<protein>
    <submittedName>
        <fullName evidence="9">Cytochrome P450</fullName>
    </submittedName>
</protein>
<dbReference type="Proteomes" id="UP000641932">
    <property type="component" value="Unassembled WGS sequence"/>
</dbReference>
<proteinExistence type="inferred from homology"/>
<evidence type="ECO:0000256" key="1">
    <source>
        <dbReference type="ARBA" id="ARBA00010617"/>
    </source>
</evidence>
<dbReference type="EMBL" id="BMMS01000012">
    <property type="protein sequence ID" value="GGO89015.1"/>
    <property type="molecule type" value="Genomic_DNA"/>
</dbReference>
<dbReference type="InterPro" id="IPR036396">
    <property type="entry name" value="Cyt_P450_sf"/>
</dbReference>
<dbReference type="GO" id="GO:0005506">
    <property type="term" value="F:iron ion binding"/>
    <property type="evidence" value="ECO:0007669"/>
    <property type="project" value="InterPro"/>
</dbReference>
<organism evidence="9 10">
    <name type="scientific">Wenjunlia tyrosinilytica</name>
    <dbReference type="NCBI Taxonomy" id="1544741"/>
    <lineage>
        <taxon>Bacteria</taxon>
        <taxon>Bacillati</taxon>
        <taxon>Actinomycetota</taxon>
        <taxon>Actinomycetes</taxon>
        <taxon>Kitasatosporales</taxon>
        <taxon>Streptomycetaceae</taxon>
        <taxon>Wenjunlia</taxon>
    </lineage>
</organism>
<evidence type="ECO:0000256" key="2">
    <source>
        <dbReference type="ARBA" id="ARBA00022617"/>
    </source>
</evidence>
<dbReference type="GO" id="GO:0016705">
    <property type="term" value="F:oxidoreductase activity, acting on paired donors, with incorporation or reduction of molecular oxygen"/>
    <property type="evidence" value="ECO:0007669"/>
    <property type="project" value="InterPro"/>
</dbReference>
<feature type="region of interest" description="Disordered" evidence="8">
    <location>
        <begin position="1"/>
        <end position="23"/>
    </location>
</feature>
<evidence type="ECO:0000256" key="3">
    <source>
        <dbReference type="ARBA" id="ARBA00022723"/>
    </source>
</evidence>
<evidence type="ECO:0000256" key="7">
    <source>
        <dbReference type="RuleBase" id="RU000461"/>
    </source>
</evidence>
<evidence type="ECO:0000313" key="9">
    <source>
        <dbReference type="EMBL" id="GGO89015.1"/>
    </source>
</evidence>
<reference evidence="9" key="2">
    <citation type="submission" date="2020-09" db="EMBL/GenBank/DDBJ databases">
        <authorList>
            <person name="Sun Q."/>
            <person name="Zhou Y."/>
        </authorList>
    </citation>
    <scope>NUCLEOTIDE SEQUENCE</scope>
    <source>
        <strain evidence="9">CGMCC 4.7201</strain>
    </source>
</reference>
<dbReference type="InterPro" id="IPR017972">
    <property type="entry name" value="Cyt_P450_CS"/>
</dbReference>
<dbReference type="SUPFAM" id="SSF48264">
    <property type="entry name" value="Cytochrome P450"/>
    <property type="match status" value="1"/>
</dbReference>
<dbReference type="InterPro" id="IPR001128">
    <property type="entry name" value="Cyt_P450"/>
</dbReference>
<keyword evidence="4 7" id="KW-0560">Oxidoreductase</keyword>
<evidence type="ECO:0000256" key="8">
    <source>
        <dbReference type="SAM" id="MobiDB-lite"/>
    </source>
</evidence>
<dbReference type="AlphaFoldDB" id="A0A917ZRW8"/>